<dbReference type="Gene3D" id="3.40.366.10">
    <property type="entry name" value="Malonyl-Coenzyme A Acyl Carrier Protein, domain 2"/>
    <property type="match status" value="1"/>
</dbReference>
<dbReference type="SUPFAM" id="SSF52151">
    <property type="entry name" value="FabD/lysophospholipase-like"/>
    <property type="match status" value="1"/>
</dbReference>
<dbReference type="Proteomes" id="UP000008064">
    <property type="component" value="Unassembled WGS sequence"/>
</dbReference>
<dbReference type="InterPro" id="IPR014043">
    <property type="entry name" value="Acyl_transferase_dom"/>
</dbReference>
<sequence>MVELANDPKDKIFAAKLRVGCAFHTPLMEPQEELFKSLMQEPLGKGTNKPVARVMSTADGKWLDRDLDIDYCWDNIRRPVLFGTAINKLINDEGSEGLLFLEIAPHPVLKAYIEQCGGEPVSLIRRPNPKVPAQNTGEHYQF</sequence>
<dbReference type="AlphaFoldDB" id="F8P5Y9"/>
<dbReference type="Pfam" id="PF00698">
    <property type="entry name" value="Acyl_transf_1"/>
    <property type="match status" value="1"/>
</dbReference>
<evidence type="ECO:0000313" key="3">
    <source>
        <dbReference type="EMBL" id="EGO22026.1"/>
    </source>
</evidence>
<feature type="non-terminal residue" evidence="3">
    <location>
        <position position="142"/>
    </location>
</feature>
<dbReference type="OrthoDB" id="416786at2759"/>
<dbReference type="PANTHER" id="PTHR45681:SF6">
    <property type="entry name" value="POLYKETIDE SYNTHASE 37"/>
    <property type="match status" value="1"/>
</dbReference>
<dbReference type="RefSeq" id="XP_007321812.1">
    <property type="nucleotide sequence ID" value="XM_007321750.1"/>
</dbReference>
<dbReference type="SMART" id="SM00827">
    <property type="entry name" value="PKS_AT"/>
    <property type="match status" value="1"/>
</dbReference>
<evidence type="ECO:0000259" key="2">
    <source>
        <dbReference type="SMART" id="SM00827"/>
    </source>
</evidence>
<name>F8P5Y9_SERL9</name>
<dbReference type="GeneID" id="18820599"/>
<dbReference type="HOGENOM" id="CLU_1820498_0_0_1"/>
<accession>F8P5Y9</accession>
<protein>
    <recommendedName>
        <fullName evidence="2">Malonyl-CoA:ACP transacylase (MAT) domain-containing protein</fullName>
    </recommendedName>
</protein>
<dbReference type="GO" id="GO:0016740">
    <property type="term" value="F:transferase activity"/>
    <property type="evidence" value="ECO:0007669"/>
    <property type="project" value="UniProtKB-KW"/>
</dbReference>
<gene>
    <name evidence="3" type="ORF">SERLADRAFT_475152</name>
</gene>
<feature type="domain" description="Malonyl-CoA:ACP transacylase (MAT)" evidence="2">
    <location>
        <begin position="2"/>
        <end position="138"/>
    </location>
</feature>
<dbReference type="InterPro" id="IPR001227">
    <property type="entry name" value="Ac_transferase_dom_sf"/>
</dbReference>
<dbReference type="PANTHER" id="PTHR45681">
    <property type="entry name" value="POLYKETIDE SYNTHASE 44-RELATED"/>
    <property type="match status" value="1"/>
</dbReference>
<reference evidence="3" key="1">
    <citation type="submission" date="2011-04" db="EMBL/GenBank/DDBJ databases">
        <title>Evolution of plant cell wall degrading machinery underlies the functional diversity of forest fungi.</title>
        <authorList>
            <consortium name="US DOE Joint Genome Institute (JGI-PGF)"/>
            <person name="Eastwood D.C."/>
            <person name="Floudas D."/>
            <person name="Binder M."/>
            <person name="Majcherczyk A."/>
            <person name="Schneider P."/>
            <person name="Aerts A."/>
            <person name="Asiegbu F.O."/>
            <person name="Baker S.E."/>
            <person name="Barry K."/>
            <person name="Bendiksby M."/>
            <person name="Blumentritt M."/>
            <person name="Coutinho P.M."/>
            <person name="Cullen D."/>
            <person name="Cullen D."/>
            <person name="Gathman A."/>
            <person name="Goodell B."/>
            <person name="Henrissat B."/>
            <person name="Ihrmark K."/>
            <person name="Kauserud H."/>
            <person name="Kohler A."/>
            <person name="LaButti K."/>
            <person name="Lapidus A."/>
            <person name="Lavin J.L."/>
            <person name="Lee Y.-H."/>
            <person name="Lindquist E."/>
            <person name="Lilly W."/>
            <person name="Lucas S."/>
            <person name="Morin E."/>
            <person name="Murat C."/>
            <person name="Oguiza J.A."/>
            <person name="Park J."/>
            <person name="Pisabarro A.G."/>
            <person name="Riley R."/>
            <person name="Rosling A."/>
            <person name="Salamov A."/>
            <person name="Schmidt O."/>
            <person name="Schmutz J."/>
            <person name="Skrede I."/>
            <person name="Stenlid J."/>
            <person name="Wiebenga A."/>
            <person name="Xie X."/>
            <person name="Kues U."/>
            <person name="Hibbett D.S."/>
            <person name="Hoffmeister D."/>
            <person name="Hogberg N."/>
            <person name="Martin F."/>
            <person name="Grigoriev I.V."/>
            <person name="Watkinson S.C."/>
        </authorList>
    </citation>
    <scope>NUCLEOTIDE SEQUENCE</scope>
    <source>
        <strain evidence="3">S7.9</strain>
    </source>
</reference>
<proteinExistence type="predicted"/>
<dbReference type="KEGG" id="sla:SERLADRAFT_475152"/>
<dbReference type="InterPro" id="IPR050444">
    <property type="entry name" value="Polyketide_Synthase"/>
</dbReference>
<organism>
    <name type="scientific">Serpula lacrymans var. lacrymans (strain S7.9)</name>
    <name type="common">Dry rot fungus</name>
    <dbReference type="NCBI Taxonomy" id="578457"/>
    <lineage>
        <taxon>Eukaryota</taxon>
        <taxon>Fungi</taxon>
        <taxon>Dikarya</taxon>
        <taxon>Basidiomycota</taxon>
        <taxon>Agaricomycotina</taxon>
        <taxon>Agaricomycetes</taxon>
        <taxon>Agaricomycetidae</taxon>
        <taxon>Boletales</taxon>
        <taxon>Coniophorineae</taxon>
        <taxon>Serpulaceae</taxon>
        <taxon>Serpula</taxon>
    </lineage>
</organism>
<evidence type="ECO:0000256" key="1">
    <source>
        <dbReference type="ARBA" id="ARBA00022679"/>
    </source>
</evidence>
<keyword evidence="1" id="KW-0808">Transferase</keyword>
<dbReference type="InterPro" id="IPR016035">
    <property type="entry name" value="Acyl_Trfase/lysoPLipase"/>
</dbReference>
<dbReference type="EMBL" id="GL945438">
    <property type="protein sequence ID" value="EGO22026.1"/>
    <property type="molecule type" value="Genomic_DNA"/>
</dbReference>